<feature type="region of interest" description="Disordered" evidence="10">
    <location>
        <begin position="86"/>
        <end position="107"/>
    </location>
</feature>
<proteinExistence type="inferred from homology"/>
<evidence type="ECO:0000256" key="8">
    <source>
        <dbReference type="PROSITE-ProRule" id="PRU01360"/>
    </source>
</evidence>
<keyword evidence="6 8" id="KW-0472">Membrane</keyword>
<dbReference type="EMBL" id="JBHUEL010000011">
    <property type="protein sequence ID" value="MFD1767827.1"/>
    <property type="molecule type" value="Genomic_DNA"/>
</dbReference>
<feature type="signal peptide" evidence="11">
    <location>
        <begin position="1"/>
        <end position="21"/>
    </location>
</feature>
<sequence>MKLHKLALYLTAASLAVPVAAQDATTLADNEDEAIIVTGSSIKRKPQESAVPLQVYTSQDIEREGISNPEQFISLLNSNGNGADNLASNSDITSGAQRGTNGVSSANLRNQGSGGTLILLNGRRVASHGLGGGAVDVNQIPFAAVERVEVLKDGASAIYGTDAIGGVINFILKKDYEGMGVSSFIDKTQHGGGDIYKGSITFGIGNLDRDGFNIMAAGSYSENKILRGLQRDFVTTNLPSFGLSADTRGTPFATIIPTGTTTLNPINTLITAGNAPFVPGSTTVRGSGGINILNIPGGAGCSSVPGMFDYDEVLWGAADRAYACAYETGKPAVLTQPLQTISFITRAVARISDHELSLEYMRSDADATKSFSENQYSNNTTSLQLRYPRNTLTAATYDGIVASLRAAFPGIVLNAGNPIAYRWRCIECGPRTINTSTQADRLSFGAEGPLFAGWEYRAGASIASSQSKSRLGNGYHYRGTLANGAPDPTAPTAPGATAPGIVGVLNSGLINPFLPAGQTQTAAGLAALQAVSAEGVVLYGGKYKVTQLDASVTGSLFELPGGTAKAAFGVDYRKEEYRFNGDERAAATRPVIFNAPFDDAFALTPRERTVKAAYAELLLPAFDGFELNAAIRADDYTGFGSTVNPKFSFRYAPISEIALRGSYSTGFRVPSFNQIFNGTLESPLPGADLADPRDCPGGRPIVGNPLCVAINPNVLSGGNLNVGPEEAKQWGLGVVLQPSSDFSATIDWWKINRSGAITTLSVRELADNYSIFEDRFIRNAAGVLTQIDQRVINAGKAFTQGIDISFRGSGELGNGRIGLTLDGTYLLKKKSQLVPSAPISASEVGKFTFSGDLGLKWKHQLVTTYDIGDFGFSLSQIFRLGYKNNRIGQIGAGTLTRPDQVNRTDDYVIFNASVMYEGIKNMRVTAGVKNILDSDPPFAITYDTDTGAGSSWEPRVADPRGRAFTLLMEYKF</sequence>
<keyword evidence="4 8" id="KW-0812">Transmembrane</keyword>
<evidence type="ECO:0000256" key="7">
    <source>
        <dbReference type="ARBA" id="ARBA00023237"/>
    </source>
</evidence>
<dbReference type="InterPro" id="IPR036942">
    <property type="entry name" value="Beta-barrel_TonB_sf"/>
</dbReference>
<dbReference type="Pfam" id="PF07715">
    <property type="entry name" value="Plug"/>
    <property type="match status" value="1"/>
</dbReference>
<dbReference type="Gene3D" id="2.170.130.10">
    <property type="entry name" value="TonB-dependent receptor, plug domain"/>
    <property type="match status" value="1"/>
</dbReference>
<evidence type="ECO:0000313" key="14">
    <source>
        <dbReference type="EMBL" id="MFD1767827.1"/>
    </source>
</evidence>
<evidence type="ECO:0000256" key="1">
    <source>
        <dbReference type="ARBA" id="ARBA00004571"/>
    </source>
</evidence>
<feature type="domain" description="TonB-dependent receptor-like beta-barrel" evidence="12">
    <location>
        <begin position="468"/>
        <end position="931"/>
    </location>
</feature>
<dbReference type="Proteomes" id="UP001597215">
    <property type="component" value="Unassembled WGS sequence"/>
</dbReference>
<dbReference type="Gene3D" id="2.40.170.20">
    <property type="entry name" value="TonB-dependent receptor, beta-barrel domain"/>
    <property type="match status" value="1"/>
</dbReference>
<evidence type="ECO:0000256" key="11">
    <source>
        <dbReference type="SAM" id="SignalP"/>
    </source>
</evidence>
<dbReference type="SUPFAM" id="SSF56935">
    <property type="entry name" value="Porins"/>
    <property type="match status" value="1"/>
</dbReference>
<dbReference type="PROSITE" id="PS52016">
    <property type="entry name" value="TONB_DEPENDENT_REC_3"/>
    <property type="match status" value="1"/>
</dbReference>
<evidence type="ECO:0000256" key="5">
    <source>
        <dbReference type="ARBA" id="ARBA00023077"/>
    </source>
</evidence>
<gene>
    <name evidence="14" type="ORF">ACFSAG_13350</name>
</gene>
<organism evidence="14 15">
    <name type="scientific">Sphingorhabdus buctiana</name>
    <dbReference type="NCBI Taxonomy" id="1508805"/>
    <lineage>
        <taxon>Bacteria</taxon>
        <taxon>Pseudomonadati</taxon>
        <taxon>Pseudomonadota</taxon>
        <taxon>Alphaproteobacteria</taxon>
        <taxon>Sphingomonadales</taxon>
        <taxon>Sphingomonadaceae</taxon>
        <taxon>Sphingorhabdus</taxon>
    </lineage>
</organism>
<feature type="chain" id="PRO_5047187381" evidence="11">
    <location>
        <begin position="22"/>
        <end position="972"/>
    </location>
</feature>
<keyword evidence="15" id="KW-1185">Reference proteome</keyword>
<comment type="similarity">
    <text evidence="8 9">Belongs to the TonB-dependent receptor family.</text>
</comment>
<dbReference type="RefSeq" id="WP_381515741.1">
    <property type="nucleotide sequence ID" value="NZ_JBHUEL010000011.1"/>
</dbReference>
<dbReference type="InterPro" id="IPR000531">
    <property type="entry name" value="Beta-barrel_TonB"/>
</dbReference>
<evidence type="ECO:0000259" key="13">
    <source>
        <dbReference type="Pfam" id="PF07715"/>
    </source>
</evidence>
<evidence type="ECO:0000256" key="6">
    <source>
        <dbReference type="ARBA" id="ARBA00023136"/>
    </source>
</evidence>
<evidence type="ECO:0000313" key="15">
    <source>
        <dbReference type="Proteomes" id="UP001597215"/>
    </source>
</evidence>
<keyword evidence="7 8" id="KW-0998">Cell outer membrane</keyword>
<comment type="subcellular location">
    <subcellularLocation>
        <location evidence="1 8">Cell outer membrane</location>
        <topology evidence="1 8">Multi-pass membrane protein</topology>
    </subcellularLocation>
</comment>
<dbReference type="Pfam" id="PF00593">
    <property type="entry name" value="TonB_dep_Rec_b-barrel"/>
    <property type="match status" value="1"/>
</dbReference>
<accession>A0ABW4MJV8</accession>
<evidence type="ECO:0000256" key="10">
    <source>
        <dbReference type="SAM" id="MobiDB-lite"/>
    </source>
</evidence>
<protein>
    <submittedName>
        <fullName evidence="14">TonB-dependent receptor plug domain-containing protein</fullName>
    </submittedName>
</protein>
<dbReference type="InterPro" id="IPR012910">
    <property type="entry name" value="Plug_dom"/>
</dbReference>
<keyword evidence="11" id="KW-0732">Signal</keyword>
<dbReference type="PANTHER" id="PTHR47234">
    <property type="match status" value="1"/>
</dbReference>
<reference evidence="15" key="1">
    <citation type="journal article" date="2019" name="Int. J. Syst. Evol. Microbiol.">
        <title>The Global Catalogue of Microorganisms (GCM) 10K type strain sequencing project: providing services to taxonomists for standard genome sequencing and annotation.</title>
        <authorList>
            <consortium name="The Broad Institute Genomics Platform"/>
            <consortium name="The Broad Institute Genome Sequencing Center for Infectious Disease"/>
            <person name="Wu L."/>
            <person name="Ma J."/>
        </authorList>
    </citation>
    <scope>NUCLEOTIDE SEQUENCE [LARGE SCALE GENOMIC DNA]</scope>
    <source>
        <strain evidence="15">CGMCC 1.12449</strain>
    </source>
</reference>
<evidence type="ECO:0000256" key="9">
    <source>
        <dbReference type="RuleBase" id="RU003357"/>
    </source>
</evidence>
<evidence type="ECO:0000256" key="3">
    <source>
        <dbReference type="ARBA" id="ARBA00022452"/>
    </source>
</evidence>
<comment type="caution">
    <text evidence="14">The sequence shown here is derived from an EMBL/GenBank/DDBJ whole genome shotgun (WGS) entry which is preliminary data.</text>
</comment>
<dbReference type="PANTHER" id="PTHR47234:SF2">
    <property type="entry name" value="TONB-DEPENDENT RECEPTOR"/>
    <property type="match status" value="1"/>
</dbReference>
<dbReference type="InterPro" id="IPR037066">
    <property type="entry name" value="Plug_dom_sf"/>
</dbReference>
<dbReference type="InterPro" id="IPR039426">
    <property type="entry name" value="TonB-dep_rcpt-like"/>
</dbReference>
<keyword evidence="14" id="KW-0675">Receptor</keyword>
<feature type="domain" description="TonB-dependent receptor plug" evidence="13">
    <location>
        <begin position="47"/>
        <end position="167"/>
    </location>
</feature>
<keyword evidence="2 8" id="KW-0813">Transport</keyword>
<evidence type="ECO:0000259" key="12">
    <source>
        <dbReference type="Pfam" id="PF00593"/>
    </source>
</evidence>
<keyword evidence="5 9" id="KW-0798">TonB box</keyword>
<keyword evidence="3 8" id="KW-1134">Transmembrane beta strand</keyword>
<evidence type="ECO:0000256" key="2">
    <source>
        <dbReference type="ARBA" id="ARBA00022448"/>
    </source>
</evidence>
<name>A0ABW4MJV8_9SPHN</name>
<evidence type="ECO:0000256" key="4">
    <source>
        <dbReference type="ARBA" id="ARBA00022692"/>
    </source>
</evidence>